<organism evidence="1 2">
    <name type="scientific">Kalanchoe fedtschenkoi</name>
    <name type="common">Lavender scallops</name>
    <name type="synonym">South American air plant</name>
    <dbReference type="NCBI Taxonomy" id="63787"/>
    <lineage>
        <taxon>Eukaryota</taxon>
        <taxon>Viridiplantae</taxon>
        <taxon>Streptophyta</taxon>
        <taxon>Embryophyta</taxon>
        <taxon>Tracheophyta</taxon>
        <taxon>Spermatophyta</taxon>
        <taxon>Magnoliopsida</taxon>
        <taxon>eudicotyledons</taxon>
        <taxon>Gunneridae</taxon>
        <taxon>Pentapetalae</taxon>
        <taxon>Saxifragales</taxon>
        <taxon>Crassulaceae</taxon>
        <taxon>Kalanchoe</taxon>
    </lineage>
</organism>
<accession>A0A7N0VD53</accession>
<proteinExistence type="predicted"/>
<protein>
    <submittedName>
        <fullName evidence="1">Uncharacterized protein</fullName>
    </submittedName>
</protein>
<dbReference type="Proteomes" id="UP000594263">
    <property type="component" value="Unplaced"/>
</dbReference>
<evidence type="ECO:0000313" key="2">
    <source>
        <dbReference type="Proteomes" id="UP000594263"/>
    </source>
</evidence>
<dbReference type="AlphaFoldDB" id="A0A7N0VD53"/>
<dbReference type="PANTHER" id="PTHR36713:SF1">
    <property type="entry name" value="OS09G0344700 PROTEIN"/>
    <property type="match status" value="1"/>
</dbReference>
<evidence type="ECO:0000313" key="1">
    <source>
        <dbReference type="EnsemblPlants" id="Kaladp0571s0004.1.v1.1"/>
    </source>
</evidence>
<dbReference type="EnsemblPlants" id="Kaladp0571s0004.1.v1.1">
    <property type="protein sequence ID" value="Kaladp0571s0004.1.v1.1"/>
    <property type="gene ID" value="Kaladp0571s0004.v1.1"/>
</dbReference>
<name>A0A7N0VD53_KALFE</name>
<sequence>MKTTILPSVLTFSKFEASGFCTEKVNDVARRSMRRGRAGPEQKSLQLASPESISLHSRLVKTATADQNPSLSEFRPPRLEDVGLEDCALPPDSIREAVLKAVAAVGSRFCDDHDKVDDCIDPASHPATDEKENDCI</sequence>
<reference evidence="1" key="1">
    <citation type="submission" date="2021-01" db="UniProtKB">
        <authorList>
            <consortium name="EnsemblPlants"/>
        </authorList>
    </citation>
    <scope>IDENTIFICATION</scope>
</reference>
<dbReference type="Gramene" id="Kaladp0571s0004.1.v1.1">
    <property type="protein sequence ID" value="Kaladp0571s0004.1.v1.1"/>
    <property type="gene ID" value="Kaladp0571s0004.v1.1"/>
</dbReference>
<dbReference type="PANTHER" id="PTHR36713">
    <property type="entry name" value="OS09G0344700 PROTEIN"/>
    <property type="match status" value="1"/>
</dbReference>
<keyword evidence="2" id="KW-1185">Reference proteome</keyword>